<protein>
    <recommendedName>
        <fullName evidence="5">Glycosyl transferase family 2</fullName>
    </recommendedName>
</protein>
<organism evidence="2 4">
    <name type="scientific">Salinicoccus halodurans</name>
    <dbReference type="NCBI Taxonomy" id="407035"/>
    <lineage>
        <taxon>Bacteria</taxon>
        <taxon>Bacillati</taxon>
        <taxon>Bacillota</taxon>
        <taxon>Bacilli</taxon>
        <taxon>Bacillales</taxon>
        <taxon>Staphylococcaceae</taxon>
        <taxon>Salinicoccus</taxon>
    </lineage>
</organism>
<dbReference type="KEGG" id="shv:AAT16_03835"/>
<dbReference type="RefSeq" id="WP_046789614.1">
    <property type="nucleotide sequence ID" value="NZ_CP011366.1"/>
</dbReference>
<dbReference type="EMBL" id="FOTB01000004">
    <property type="protein sequence ID" value="SFK80877.1"/>
    <property type="molecule type" value="Genomic_DNA"/>
</dbReference>
<name>A0A0F7HK45_9STAP</name>
<evidence type="ECO:0000313" key="3">
    <source>
        <dbReference type="Proteomes" id="UP000034029"/>
    </source>
</evidence>
<reference evidence="1 3" key="1">
    <citation type="journal article" date="2015" name="Int. J. Syst. Evol. Microbiol.">
        <title>Complete genome sequence of Salinicoccus halodurans H3B36, isolated from the Qaidam Basin in China.</title>
        <authorList>
            <person name="Jiang K."/>
            <person name="Xue Y."/>
            <person name="Ma Y."/>
        </authorList>
    </citation>
    <scope>NUCLEOTIDE SEQUENCE [LARGE SCALE GENOMIC DNA]</scope>
    <source>
        <strain evidence="1 3">H3B36</strain>
    </source>
</reference>
<accession>A0A0F7HK45</accession>
<dbReference type="GO" id="GO:0006508">
    <property type="term" value="P:proteolysis"/>
    <property type="evidence" value="ECO:0007669"/>
    <property type="project" value="InterPro"/>
</dbReference>
<dbReference type="EMBL" id="CP011366">
    <property type="protein sequence ID" value="AKG73424.1"/>
    <property type="molecule type" value="Genomic_DNA"/>
</dbReference>
<dbReference type="Proteomes" id="UP000034029">
    <property type="component" value="Chromosome"/>
</dbReference>
<keyword evidence="3" id="KW-1185">Reference proteome</keyword>
<dbReference type="SUPFAM" id="SSF53474">
    <property type="entry name" value="alpha/beta-Hydrolases"/>
    <property type="match status" value="1"/>
</dbReference>
<gene>
    <name evidence="1" type="ORF">AAT16_03835</name>
    <name evidence="2" type="ORF">SAMN05216235_1753</name>
</gene>
<reference evidence="3" key="2">
    <citation type="submission" date="2015-04" db="EMBL/GenBank/DDBJ databases">
        <title>Complete genome sequence of Salinicoccus halodurans strain H3B36, isolated from the Qaidam basin of China.</title>
        <authorList>
            <person name="Ma Y."/>
            <person name="Jiang K."/>
            <person name="Xue Y."/>
        </authorList>
    </citation>
    <scope>NUCLEOTIDE SEQUENCE [LARGE SCALE GENOMIC DNA]</scope>
    <source>
        <strain evidence="3">H3B36</strain>
    </source>
</reference>
<evidence type="ECO:0008006" key="5">
    <source>
        <dbReference type="Google" id="ProtNLM"/>
    </source>
</evidence>
<dbReference type="InterPro" id="IPR029058">
    <property type="entry name" value="AB_hydrolase_fold"/>
</dbReference>
<evidence type="ECO:0000313" key="1">
    <source>
        <dbReference type="EMBL" id="AKG73424.1"/>
    </source>
</evidence>
<evidence type="ECO:0000313" key="2">
    <source>
        <dbReference type="EMBL" id="SFK80877.1"/>
    </source>
</evidence>
<evidence type="ECO:0000313" key="4">
    <source>
        <dbReference type="Proteomes" id="UP000183090"/>
    </source>
</evidence>
<proteinExistence type="predicted"/>
<dbReference type="Gene3D" id="3.40.50.1820">
    <property type="entry name" value="alpha/beta hydrolase"/>
    <property type="match status" value="1"/>
</dbReference>
<reference evidence="2 4" key="3">
    <citation type="submission" date="2016-10" db="EMBL/GenBank/DDBJ databases">
        <authorList>
            <person name="Varghese N."/>
            <person name="Submissions S."/>
        </authorList>
    </citation>
    <scope>NUCLEOTIDE SEQUENCE [LARGE SCALE GENOMIC DNA]</scope>
    <source>
        <strain evidence="2 4">CGMCC 1.6501</strain>
    </source>
</reference>
<dbReference type="OrthoDB" id="7335480at2"/>
<dbReference type="GO" id="GO:0008236">
    <property type="term" value="F:serine-type peptidase activity"/>
    <property type="evidence" value="ECO:0007669"/>
    <property type="project" value="InterPro"/>
</dbReference>
<sequence>MEHSIETINEIHELKLPYGTPIKIKYTTKEFEYNLLVYNKRDRFENAVVLSNGAVDLNKKRPPIFMRSKWAKEIDASLIYLDDATLHGTELKLGWGQGNKNEFVLKVYSKLVKAIISKINLETDHVFYYGSSAGGFMSLILAAMHNGSTAIVNNPQTDVKNYHEGHSRPLLEMSYGTIETAYNSFRERVNVVNAFKHVDNVPHIYYIQNQYSFHDLKYHVNPFIKSMKEDELEIEKVTFINYFDKERGHTPLDKDPALNSLNLLIKRNLF</sequence>
<dbReference type="Proteomes" id="UP000183090">
    <property type="component" value="Unassembled WGS sequence"/>
</dbReference>
<dbReference type="AlphaFoldDB" id="A0A0F7HK45"/>